<name>A0A9D4K307_DREPO</name>
<sequence>MKSVDRMPPYVSGTHCWMLFIALTPVMSENLTIKVGVILVDKMSEPFDLPRIGPALSIAFERIQRDFGIRFEPFYRNHTGVCPWEPPLGILAELYYINKIQAVIGPACSQGVESAGRLAHYLGLPMVTGLGDLTLRSYPNDMFKTLTKLSYNIRKMSCTY</sequence>
<protein>
    <recommendedName>
        <fullName evidence="3">Receptor ligand binding region domain-containing protein</fullName>
    </recommendedName>
</protein>
<dbReference type="PANTHER" id="PTHR44755:SF12">
    <property type="entry name" value="RECEPTOR LIGAND BINDING REGION DOMAIN-CONTAINING PROTEIN"/>
    <property type="match status" value="1"/>
</dbReference>
<dbReference type="Proteomes" id="UP000828390">
    <property type="component" value="Unassembled WGS sequence"/>
</dbReference>
<dbReference type="GO" id="GO:0017046">
    <property type="term" value="F:peptide hormone binding"/>
    <property type="evidence" value="ECO:0007669"/>
    <property type="project" value="TreeGrafter"/>
</dbReference>
<dbReference type="EMBL" id="JAIWYP010000004">
    <property type="protein sequence ID" value="KAH3831138.1"/>
    <property type="molecule type" value="Genomic_DNA"/>
</dbReference>
<dbReference type="AlphaFoldDB" id="A0A9D4K307"/>
<dbReference type="InterPro" id="IPR028082">
    <property type="entry name" value="Peripla_BP_I"/>
</dbReference>
<dbReference type="SUPFAM" id="SSF53822">
    <property type="entry name" value="Periplasmic binding protein-like I"/>
    <property type="match status" value="1"/>
</dbReference>
<dbReference type="InterPro" id="IPR052612">
    <property type="entry name" value="ANP_Clearance_Receptor"/>
</dbReference>
<evidence type="ECO:0000313" key="2">
    <source>
        <dbReference type="Proteomes" id="UP000828390"/>
    </source>
</evidence>
<dbReference type="PANTHER" id="PTHR44755">
    <property type="entry name" value="NATRIURETIC PEPTIDE RECEPTOR 3-RELATED"/>
    <property type="match status" value="1"/>
</dbReference>
<comment type="caution">
    <text evidence="1">The sequence shown here is derived from an EMBL/GenBank/DDBJ whole genome shotgun (WGS) entry which is preliminary data.</text>
</comment>
<evidence type="ECO:0008006" key="3">
    <source>
        <dbReference type="Google" id="ProtNLM"/>
    </source>
</evidence>
<reference evidence="1" key="1">
    <citation type="journal article" date="2019" name="bioRxiv">
        <title>The Genome of the Zebra Mussel, Dreissena polymorpha: A Resource for Invasive Species Research.</title>
        <authorList>
            <person name="McCartney M.A."/>
            <person name="Auch B."/>
            <person name="Kono T."/>
            <person name="Mallez S."/>
            <person name="Zhang Y."/>
            <person name="Obille A."/>
            <person name="Becker A."/>
            <person name="Abrahante J.E."/>
            <person name="Garbe J."/>
            <person name="Badalamenti J.P."/>
            <person name="Herman A."/>
            <person name="Mangelson H."/>
            <person name="Liachko I."/>
            <person name="Sullivan S."/>
            <person name="Sone E.D."/>
            <person name="Koren S."/>
            <person name="Silverstein K.A.T."/>
            <person name="Beckman K.B."/>
            <person name="Gohl D.M."/>
        </authorList>
    </citation>
    <scope>NUCLEOTIDE SEQUENCE</scope>
    <source>
        <strain evidence="1">Duluth1</strain>
        <tissue evidence="1">Whole animal</tissue>
    </source>
</reference>
<dbReference type="GO" id="GO:0038023">
    <property type="term" value="F:signaling receptor activity"/>
    <property type="evidence" value="ECO:0007669"/>
    <property type="project" value="TreeGrafter"/>
</dbReference>
<reference evidence="1" key="2">
    <citation type="submission" date="2020-11" db="EMBL/GenBank/DDBJ databases">
        <authorList>
            <person name="McCartney M.A."/>
            <person name="Auch B."/>
            <person name="Kono T."/>
            <person name="Mallez S."/>
            <person name="Becker A."/>
            <person name="Gohl D.M."/>
            <person name="Silverstein K.A.T."/>
            <person name="Koren S."/>
            <person name="Bechman K.B."/>
            <person name="Herman A."/>
            <person name="Abrahante J.E."/>
            <person name="Garbe J."/>
        </authorList>
    </citation>
    <scope>NUCLEOTIDE SEQUENCE</scope>
    <source>
        <strain evidence="1">Duluth1</strain>
        <tissue evidence="1">Whole animal</tissue>
    </source>
</reference>
<dbReference type="Gene3D" id="3.40.50.2300">
    <property type="match status" value="1"/>
</dbReference>
<evidence type="ECO:0000313" key="1">
    <source>
        <dbReference type="EMBL" id="KAH3831138.1"/>
    </source>
</evidence>
<accession>A0A9D4K307</accession>
<gene>
    <name evidence="1" type="ORF">DPMN_104400</name>
</gene>
<organism evidence="1 2">
    <name type="scientific">Dreissena polymorpha</name>
    <name type="common">Zebra mussel</name>
    <name type="synonym">Mytilus polymorpha</name>
    <dbReference type="NCBI Taxonomy" id="45954"/>
    <lineage>
        <taxon>Eukaryota</taxon>
        <taxon>Metazoa</taxon>
        <taxon>Spiralia</taxon>
        <taxon>Lophotrochozoa</taxon>
        <taxon>Mollusca</taxon>
        <taxon>Bivalvia</taxon>
        <taxon>Autobranchia</taxon>
        <taxon>Heteroconchia</taxon>
        <taxon>Euheterodonta</taxon>
        <taxon>Imparidentia</taxon>
        <taxon>Neoheterodontei</taxon>
        <taxon>Myida</taxon>
        <taxon>Dreissenoidea</taxon>
        <taxon>Dreissenidae</taxon>
        <taxon>Dreissena</taxon>
    </lineage>
</organism>
<keyword evidence="2" id="KW-1185">Reference proteome</keyword>
<dbReference type="GO" id="GO:0007165">
    <property type="term" value="P:signal transduction"/>
    <property type="evidence" value="ECO:0007669"/>
    <property type="project" value="TreeGrafter"/>
</dbReference>
<proteinExistence type="predicted"/>